<keyword evidence="3" id="KW-0997">Cell inner membrane</keyword>
<accession>A0A2S9J761</accession>
<dbReference type="Pfam" id="PF03279">
    <property type="entry name" value="Lip_A_acyltrans"/>
    <property type="match status" value="1"/>
</dbReference>
<sequence>MIMDFLERSKASKNDVATSWLYALFAANLYRFCPHIDTSSYSDIYRRLVASRYRASDDQLSEALPIKQEVLAKLTSYIGQIKDRPGIVATFHTGSYRLLNRVMCMQGLQVAVVMSSDIIADQGEFLYAQHAKMENAGALRLIDADASNCLIKLLGALKNGYHVLVYMDGNHGSVTAEDGTDNEKVPFFDCNLLVRKGLAVLSYKRNIPIYPILSSLDDQGDTFYRSYPTIYPNTQEALEHYISRVFRSLYAHLQEVISRNPEVWEGWLYVHTMPRTQEQSNKRRRYQSYWPCRVGTRYYMMISPRYTCQEIGKLSFLCMRKWKHLTRQMKN</sequence>
<evidence type="ECO:0000256" key="3">
    <source>
        <dbReference type="ARBA" id="ARBA00022519"/>
    </source>
</evidence>
<dbReference type="GO" id="GO:0009247">
    <property type="term" value="P:glycolipid biosynthetic process"/>
    <property type="evidence" value="ECO:0007669"/>
    <property type="project" value="UniProtKB-ARBA"/>
</dbReference>
<gene>
    <name evidence="7" type="ORF">C5745_05390</name>
</gene>
<keyword evidence="6" id="KW-0012">Acyltransferase</keyword>
<keyword evidence="5" id="KW-0472">Membrane</keyword>
<evidence type="ECO:0000256" key="1">
    <source>
        <dbReference type="ARBA" id="ARBA00004533"/>
    </source>
</evidence>
<keyword evidence="4" id="KW-0808">Transferase</keyword>
<dbReference type="Proteomes" id="UP000239711">
    <property type="component" value="Unassembled WGS sequence"/>
</dbReference>
<keyword evidence="2" id="KW-1003">Cell membrane</keyword>
<dbReference type="EMBL" id="PVBQ01000003">
    <property type="protein sequence ID" value="PRD48633.1"/>
    <property type="molecule type" value="Genomic_DNA"/>
</dbReference>
<reference evidence="7 8" key="1">
    <citation type="submission" date="2018-02" db="EMBL/GenBank/DDBJ databases">
        <title>The draft genome of Sphingobacterium sp. 5JN-11.</title>
        <authorList>
            <person name="Liu L."/>
            <person name="Li L."/>
            <person name="Liang L."/>
            <person name="Zhang X."/>
            <person name="Wang T."/>
        </authorList>
    </citation>
    <scope>NUCLEOTIDE SEQUENCE [LARGE SCALE GENOMIC DNA]</scope>
    <source>
        <strain evidence="7 8">5JN-11</strain>
    </source>
</reference>
<keyword evidence="8" id="KW-1185">Reference proteome</keyword>
<dbReference type="GO" id="GO:0005886">
    <property type="term" value="C:plasma membrane"/>
    <property type="evidence" value="ECO:0007669"/>
    <property type="project" value="UniProtKB-SubCell"/>
</dbReference>
<organism evidence="7 8">
    <name type="scientific">Sphingobacterium haloxyli</name>
    <dbReference type="NCBI Taxonomy" id="2100533"/>
    <lineage>
        <taxon>Bacteria</taxon>
        <taxon>Pseudomonadati</taxon>
        <taxon>Bacteroidota</taxon>
        <taxon>Sphingobacteriia</taxon>
        <taxon>Sphingobacteriales</taxon>
        <taxon>Sphingobacteriaceae</taxon>
        <taxon>Sphingobacterium</taxon>
    </lineage>
</organism>
<evidence type="ECO:0000256" key="6">
    <source>
        <dbReference type="ARBA" id="ARBA00023315"/>
    </source>
</evidence>
<proteinExistence type="predicted"/>
<evidence type="ECO:0000256" key="4">
    <source>
        <dbReference type="ARBA" id="ARBA00022679"/>
    </source>
</evidence>
<evidence type="ECO:0000256" key="5">
    <source>
        <dbReference type="ARBA" id="ARBA00023136"/>
    </source>
</evidence>
<evidence type="ECO:0008006" key="9">
    <source>
        <dbReference type="Google" id="ProtNLM"/>
    </source>
</evidence>
<dbReference type="OrthoDB" id="1373292at2"/>
<comment type="caution">
    <text evidence="7">The sequence shown here is derived from an EMBL/GenBank/DDBJ whole genome shotgun (WGS) entry which is preliminary data.</text>
</comment>
<protein>
    <recommendedName>
        <fullName evidence="9">Lipid A biosynthesis acyltransferase</fullName>
    </recommendedName>
</protein>
<evidence type="ECO:0000313" key="7">
    <source>
        <dbReference type="EMBL" id="PRD48633.1"/>
    </source>
</evidence>
<name>A0A2S9J761_9SPHI</name>
<evidence type="ECO:0000313" key="8">
    <source>
        <dbReference type="Proteomes" id="UP000239711"/>
    </source>
</evidence>
<dbReference type="InterPro" id="IPR004960">
    <property type="entry name" value="LipA_acyltrans"/>
</dbReference>
<evidence type="ECO:0000256" key="2">
    <source>
        <dbReference type="ARBA" id="ARBA00022475"/>
    </source>
</evidence>
<comment type="subcellular location">
    <subcellularLocation>
        <location evidence="1">Cell inner membrane</location>
    </subcellularLocation>
</comment>
<dbReference type="AlphaFoldDB" id="A0A2S9J761"/>
<dbReference type="GO" id="GO:0016746">
    <property type="term" value="F:acyltransferase activity"/>
    <property type="evidence" value="ECO:0007669"/>
    <property type="project" value="UniProtKB-KW"/>
</dbReference>